<dbReference type="InterPro" id="IPR004175">
    <property type="entry name" value="RNA_CPDase"/>
</dbReference>
<dbReference type="PANTHER" id="PTHR35561">
    <property type="entry name" value="RNA 2',3'-CYCLIC PHOSPHODIESTERASE"/>
    <property type="match status" value="1"/>
</dbReference>
<feature type="domain" description="Phosphoesterase HXTX" evidence="3">
    <location>
        <begin position="49"/>
        <end position="126"/>
    </location>
</feature>
<dbReference type="PANTHER" id="PTHR35561:SF1">
    <property type="entry name" value="RNA 2',3'-CYCLIC PHOSPHODIESTERASE"/>
    <property type="match status" value="1"/>
</dbReference>
<gene>
    <name evidence="4" type="primary">thpR</name>
    <name evidence="4" type="ORF">LMG3328_04114</name>
</gene>
<dbReference type="GO" id="GO:0008664">
    <property type="term" value="F:RNA 2',3'-cyclic 3'-phosphodiesterase activity"/>
    <property type="evidence" value="ECO:0007669"/>
    <property type="project" value="UniProtKB-EC"/>
</dbReference>
<name>A0A6S7E5Z1_9BURK</name>
<dbReference type="Pfam" id="PF02834">
    <property type="entry name" value="LigT_PEase"/>
    <property type="match status" value="1"/>
</dbReference>
<comment type="similarity">
    <text evidence="2">Belongs to the 2H phosphoesterase superfamily. ThpR family.</text>
</comment>
<evidence type="ECO:0000259" key="3">
    <source>
        <dbReference type="Pfam" id="PF02834"/>
    </source>
</evidence>
<dbReference type="EC" id="3.1.4.58" evidence="2"/>
<dbReference type="AlphaFoldDB" id="A0A6S7E5Z1"/>
<dbReference type="GO" id="GO:0004113">
    <property type="term" value="F:2',3'-cyclic-nucleotide 3'-phosphodiesterase activity"/>
    <property type="evidence" value="ECO:0007669"/>
    <property type="project" value="InterPro"/>
</dbReference>
<dbReference type="EMBL" id="CADILE010000013">
    <property type="protein sequence ID" value="CAB3897460.1"/>
    <property type="molecule type" value="Genomic_DNA"/>
</dbReference>
<proteinExistence type="inferred from homology"/>
<feature type="active site" description="Proton donor" evidence="2">
    <location>
        <position position="80"/>
    </location>
</feature>
<feature type="short sequence motif" description="HXTX 1" evidence="2">
    <location>
        <begin position="80"/>
        <end position="83"/>
    </location>
</feature>
<feature type="short sequence motif" description="HXTX 2" evidence="2">
    <location>
        <begin position="162"/>
        <end position="165"/>
    </location>
</feature>
<protein>
    <recommendedName>
        <fullName evidence="2">RNA 2',3'-cyclic phosphodiesterase</fullName>
        <shortName evidence="2">RNA 2',3'-CPDase</shortName>
        <ecNumber evidence="2">3.1.4.58</ecNumber>
    </recommendedName>
</protein>
<evidence type="ECO:0000313" key="5">
    <source>
        <dbReference type="Proteomes" id="UP000494122"/>
    </source>
</evidence>
<dbReference type="InterPro" id="IPR009097">
    <property type="entry name" value="Cyclic_Pdiesterase"/>
</dbReference>
<comment type="catalytic activity">
    <reaction evidence="2">
        <text>a 3'-end 2',3'-cyclophospho-ribonucleotide-RNA + H2O = a 3'-end 2'-phospho-ribonucleotide-RNA + H(+)</text>
        <dbReference type="Rhea" id="RHEA:11828"/>
        <dbReference type="Rhea" id="RHEA-COMP:10464"/>
        <dbReference type="Rhea" id="RHEA-COMP:17353"/>
        <dbReference type="ChEBI" id="CHEBI:15377"/>
        <dbReference type="ChEBI" id="CHEBI:15378"/>
        <dbReference type="ChEBI" id="CHEBI:83064"/>
        <dbReference type="ChEBI" id="CHEBI:173113"/>
        <dbReference type="EC" id="3.1.4.58"/>
    </reaction>
</comment>
<organism evidence="4 5">
    <name type="scientific">Achromobacter ruhlandii</name>
    <dbReference type="NCBI Taxonomy" id="72557"/>
    <lineage>
        <taxon>Bacteria</taxon>
        <taxon>Pseudomonadati</taxon>
        <taxon>Pseudomonadota</taxon>
        <taxon>Betaproteobacteria</taxon>
        <taxon>Burkholderiales</taxon>
        <taxon>Alcaligenaceae</taxon>
        <taxon>Achromobacter</taxon>
    </lineage>
</organism>
<dbReference type="HAMAP" id="MF_01940">
    <property type="entry name" value="RNA_CPDase"/>
    <property type="match status" value="1"/>
</dbReference>
<feature type="active site" description="Proton acceptor" evidence="2">
    <location>
        <position position="162"/>
    </location>
</feature>
<dbReference type="Proteomes" id="UP000494122">
    <property type="component" value="Unassembled WGS sequence"/>
</dbReference>
<evidence type="ECO:0000256" key="1">
    <source>
        <dbReference type="ARBA" id="ARBA00022801"/>
    </source>
</evidence>
<evidence type="ECO:0000313" key="4">
    <source>
        <dbReference type="EMBL" id="CAB3897460.1"/>
    </source>
</evidence>
<dbReference type="NCBIfam" id="TIGR02258">
    <property type="entry name" value="2_5_ligase"/>
    <property type="match status" value="1"/>
</dbReference>
<reference evidence="4 5" key="1">
    <citation type="submission" date="2020-04" db="EMBL/GenBank/DDBJ databases">
        <authorList>
            <person name="De Canck E."/>
        </authorList>
    </citation>
    <scope>NUCLEOTIDE SEQUENCE [LARGE SCALE GENOMIC DNA]</scope>
    <source>
        <strain evidence="4 5">LMG 3328</strain>
    </source>
</reference>
<comment type="function">
    <text evidence="2">Hydrolyzes RNA 2',3'-cyclic phosphodiester to an RNA 2'-phosphomonoester.</text>
</comment>
<evidence type="ECO:0000256" key="2">
    <source>
        <dbReference type="HAMAP-Rule" id="MF_01940"/>
    </source>
</evidence>
<keyword evidence="1 2" id="KW-0378">Hydrolase</keyword>
<accession>A0A6S7E5Z1</accession>
<dbReference type="SUPFAM" id="SSF55144">
    <property type="entry name" value="LigT-like"/>
    <property type="match status" value="1"/>
</dbReference>
<dbReference type="Gene3D" id="3.90.1140.10">
    <property type="entry name" value="Cyclic phosphodiesterase"/>
    <property type="match status" value="1"/>
</dbReference>
<dbReference type="InterPro" id="IPR014051">
    <property type="entry name" value="Phosphoesterase_HXTX"/>
</dbReference>
<sequence length="214" mass="23817">MLESDNSGTPARLAAARVIQNHLTPGRRHRGNAPYNSVMPTARLFYALWPDPPMAQTLSAWAALAQPHSHGRPMRTETLHMTLAFLGQVEREIADELIDATAYHRLQPGSVTLDRYGVFARPRILWAGPAQTPDALQASHDGLWLWLSAFGFVPPAQPFRPHVTLLRNIERHDPPASAPPPLTWRYDRMVLVASESTDGGSRYRVVARSRPQPG</sequence>